<feature type="domain" description="Protein kinase" evidence="14">
    <location>
        <begin position="436"/>
        <end position="717"/>
    </location>
</feature>
<evidence type="ECO:0000256" key="8">
    <source>
        <dbReference type="ARBA" id="ARBA00022840"/>
    </source>
</evidence>
<dbReference type="EMBL" id="OIVN01006260">
    <property type="protein sequence ID" value="SPD29142.1"/>
    <property type="molecule type" value="Genomic_DNA"/>
</dbReference>
<evidence type="ECO:0000256" key="9">
    <source>
        <dbReference type="ARBA" id="ARBA00022989"/>
    </source>
</evidence>
<keyword evidence="9 13" id="KW-1133">Transmembrane helix</keyword>
<evidence type="ECO:0000256" key="2">
    <source>
        <dbReference type="ARBA" id="ARBA00022527"/>
    </source>
</evidence>
<reference evidence="15" key="1">
    <citation type="submission" date="2018-02" db="EMBL/GenBank/DDBJ databases">
        <authorList>
            <person name="Cohen D.B."/>
            <person name="Kent A.D."/>
        </authorList>
    </citation>
    <scope>NUCLEOTIDE SEQUENCE</scope>
</reference>
<keyword evidence="10 13" id="KW-0472">Membrane</keyword>
<dbReference type="Gene3D" id="3.30.200.20">
    <property type="entry name" value="Phosphorylase Kinase, domain 1"/>
    <property type="match status" value="2"/>
</dbReference>
<dbReference type="GO" id="GO:0005524">
    <property type="term" value="F:ATP binding"/>
    <property type="evidence" value="ECO:0007669"/>
    <property type="project" value="UniProtKB-UniRule"/>
</dbReference>
<dbReference type="PANTHER" id="PTHR27003:SF59">
    <property type="entry name" value="PROTEIN KINASE DOMAIN-CONTAINING PROTEIN"/>
    <property type="match status" value="1"/>
</dbReference>
<comment type="subcellular location">
    <subcellularLocation>
        <location evidence="1">Membrane</location>
        <topology evidence="1">Single-pass type I membrane protein</topology>
    </subcellularLocation>
</comment>
<dbReference type="GO" id="GO:0009506">
    <property type="term" value="C:plasmodesma"/>
    <property type="evidence" value="ECO:0007669"/>
    <property type="project" value="TreeGrafter"/>
</dbReference>
<dbReference type="InterPro" id="IPR017441">
    <property type="entry name" value="Protein_kinase_ATP_BS"/>
</dbReference>
<keyword evidence="6 12" id="KW-0547">Nucleotide-binding</keyword>
<feature type="domain" description="Protein kinase" evidence="14">
    <location>
        <begin position="784"/>
        <end position="989"/>
    </location>
</feature>
<dbReference type="Gene3D" id="2.60.120.430">
    <property type="entry name" value="Galactose-binding lectin"/>
    <property type="match status" value="2"/>
</dbReference>
<proteinExistence type="predicted"/>
<dbReference type="InterPro" id="IPR045272">
    <property type="entry name" value="ANXUR1/2-like"/>
</dbReference>
<dbReference type="Pfam" id="PF12819">
    <property type="entry name" value="Malectin_like"/>
    <property type="match status" value="1"/>
</dbReference>
<dbReference type="InterPro" id="IPR000719">
    <property type="entry name" value="Prot_kinase_dom"/>
</dbReference>
<evidence type="ECO:0000256" key="1">
    <source>
        <dbReference type="ARBA" id="ARBA00004479"/>
    </source>
</evidence>
<feature type="binding site" evidence="12">
    <location>
        <position position="464"/>
    </location>
    <ligand>
        <name>ATP</name>
        <dbReference type="ChEBI" id="CHEBI:30616"/>
    </ligand>
</feature>
<dbReference type="CDD" id="cd14066">
    <property type="entry name" value="STKc_IRAK"/>
    <property type="match status" value="1"/>
</dbReference>
<evidence type="ECO:0000256" key="11">
    <source>
        <dbReference type="ARBA" id="ARBA00023180"/>
    </source>
</evidence>
<dbReference type="InterPro" id="IPR008271">
    <property type="entry name" value="Ser/Thr_kinase_AS"/>
</dbReference>
<dbReference type="Pfam" id="PF07714">
    <property type="entry name" value="PK_Tyr_Ser-Thr"/>
    <property type="match status" value="2"/>
</dbReference>
<evidence type="ECO:0000256" key="4">
    <source>
        <dbReference type="ARBA" id="ARBA00022692"/>
    </source>
</evidence>
<evidence type="ECO:0000256" key="12">
    <source>
        <dbReference type="PROSITE-ProRule" id="PRU10141"/>
    </source>
</evidence>
<sequence>MTCFSQASGTHINQVFVADSNSKSNSFSTGNSEKVSNSSASIQPELYQTARVYKQPCSYRFVIDQNSTYIVRLHFFASRTDLYDALFNVSASNSSKNNVSASGFSLLTNFSIRNSSSSPVIKEFLLTIPQGEFRIHFIPSQQSFFAFVNAIEVFLANETRITNNATRVTSAGNASTYNVHDSYLIFHGDSAKNSTLYSQTPNYVPELVAQYYSAPDRVYQTAKQLKPGSSGNASILNLTWSFPVSKNTKHFFRVHFCDIISKTADDLQFNLSIYSNFNRRIYPYGITDTSVIATPFFIDYVVDSDNSGFINFSISPSEQDSSVLNAFVNGLEIMEVMTDKSGPIPQECDESEKKHLPVITIVGSVCGGVFVILIVVVALRLKYRKAEADQSLGGLFFGGISFNRLSEGSSTGSLPAHLNLSLRIPFAEIQYATKSFNSKLLIGEGGFGKVYKGTLRNGIRVAVKRSQPGHGQGIEEFQTEIIVLSQIRHRHLVSLIGYCDERSEMILVYEFMEKGTLRDHLYQSNDNSERSSSRSELSWKQRLEICIGAAKGLHYLHTGPAGGIIHRDVKSTNILLDGDYVAKVADFGLSKSGLPDPEHFSMGIKGSFGYLDPEYLTTLQLTGKSDVYSFGVVLLEILCARPAINNSLPMEEMNLADWGMMWQRKGQLEKIIDPMLVDKIKPSSLRKFGETAEKCLKANSVERPTMQEVLYDLQYALQLQETAMHSDPHEDSTTNTSLELQLPLIWNLPSNRTPIKEDDHAPIPNMNLGLKITFAELQFATKNFATKLLIGKGGFGNVYEGTLRNGMKVAVKRSEPWSGQGLPEFQTEIMVLSKIHHRHLVSLIGYCDERFEMILVYEIMANGTLRDHLYGSDMPHLSWPAIDRVLPREQANLAEWGMLCKKKGLIEEIVNPSLKGQIDPNSLGKFIETTEKCLQECGTDRPTMRNVLLDLEYALQLQQTAMPREPHEDSTIGSSAGLELPNVWQFKFN</sequence>
<dbReference type="GO" id="GO:0004674">
    <property type="term" value="F:protein serine/threonine kinase activity"/>
    <property type="evidence" value="ECO:0007669"/>
    <property type="project" value="UniProtKB-KW"/>
</dbReference>
<evidence type="ECO:0000256" key="5">
    <source>
        <dbReference type="ARBA" id="ARBA00022729"/>
    </source>
</evidence>
<dbReference type="GO" id="GO:0004714">
    <property type="term" value="F:transmembrane receptor protein tyrosine kinase activity"/>
    <property type="evidence" value="ECO:0007669"/>
    <property type="project" value="InterPro"/>
</dbReference>
<accession>A0A2N9IW74</accession>
<keyword evidence="2" id="KW-0723">Serine/threonine-protein kinase</keyword>
<feature type="binding site" evidence="12">
    <location>
        <position position="812"/>
    </location>
    <ligand>
        <name>ATP</name>
        <dbReference type="ChEBI" id="CHEBI:30616"/>
    </ligand>
</feature>
<dbReference type="FunFam" id="1.10.510.10:FF:000252">
    <property type="entry name" value="Receptor-like protein kinase FERONIA"/>
    <property type="match status" value="1"/>
</dbReference>
<dbReference type="PROSITE" id="PS00108">
    <property type="entry name" value="PROTEIN_KINASE_ST"/>
    <property type="match status" value="1"/>
</dbReference>
<evidence type="ECO:0000313" key="15">
    <source>
        <dbReference type="EMBL" id="SPD29142.1"/>
    </source>
</evidence>
<name>A0A2N9IW74_FAGSY</name>
<feature type="transmembrane region" description="Helical" evidence="13">
    <location>
        <begin position="356"/>
        <end position="379"/>
    </location>
</feature>
<evidence type="ECO:0000256" key="6">
    <source>
        <dbReference type="ARBA" id="ARBA00022741"/>
    </source>
</evidence>
<evidence type="ECO:0000256" key="3">
    <source>
        <dbReference type="ARBA" id="ARBA00022679"/>
    </source>
</evidence>
<keyword evidence="3" id="KW-0808">Transferase</keyword>
<dbReference type="PANTHER" id="PTHR27003">
    <property type="entry name" value="OS07G0166700 PROTEIN"/>
    <property type="match status" value="1"/>
</dbReference>
<dbReference type="SUPFAM" id="SSF56112">
    <property type="entry name" value="Protein kinase-like (PK-like)"/>
    <property type="match status" value="2"/>
</dbReference>
<dbReference type="FunFam" id="3.30.200.20:FF:000039">
    <property type="entry name" value="receptor-like protein kinase FERONIA"/>
    <property type="match status" value="2"/>
</dbReference>
<evidence type="ECO:0000256" key="10">
    <source>
        <dbReference type="ARBA" id="ARBA00023136"/>
    </source>
</evidence>
<evidence type="ECO:0000256" key="13">
    <source>
        <dbReference type="SAM" id="Phobius"/>
    </source>
</evidence>
<dbReference type="Gene3D" id="1.10.510.10">
    <property type="entry name" value="Transferase(Phosphotransferase) domain 1"/>
    <property type="match status" value="2"/>
</dbReference>
<keyword evidence="5" id="KW-0732">Signal</keyword>
<keyword evidence="7" id="KW-0418">Kinase</keyword>
<dbReference type="InterPro" id="IPR024788">
    <property type="entry name" value="Malectin-like_Carb-bd_dom"/>
</dbReference>
<dbReference type="InterPro" id="IPR011009">
    <property type="entry name" value="Kinase-like_dom_sf"/>
</dbReference>
<dbReference type="SMART" id="SM00220">
    <property type="entry name" value="S_TKc"/>
    <property type="match status" value="1"/>
</dbReference>
<keyword evidence="11" id="KW-0325">Glycoprotein</keyword>
<dbReference type="PROSITE" id="PS00107">
    <property type="entry name" value="PROTEIN_KINASE_ATP"/>
    <property type="match status" value="2"/>
</dbReference>
<protein>
    <recommendedName>
        <fullName evidence="14">Protein kinase domain-containing protein</fullName>
    </recommendedName>
</protein>
<dbReference type="GO" id="GO:0005886">
    <property type="term" value="C:plasma membrane"/>
    <property type="evidence" value="ECO:0007669"/>
    <property type="project" value="TreeGrafter"/>
</dbReference>
<dbReference type="PROSITE" id="PS50011">
    <property type="entry name" value="PROTEIN_KINASE_DOM"/>
    <property type="match status" value="2"/>
</dbReference>
<dbReference type="InterPro" id="IPR001245">
    <property type="entry name" value="Ser-Thr/Tyr_kinase_cat_dom"/>
</dbReference>
<keyword evidence="8 12" id="KW-0067">ATP-binding</keyword>
<organism evidence="15">
    <name type="scientific">Fagus sylvatica</name>
    <name type="common">Beechnut</name>
    <dbReference type="NCBI Taxonomy" id="28930"/>
    <lineage>
        <taxon>Eukaryota</taxon>
        <taxon>Viridiplantae</taxon>
        <taxon>Streptophyta</taxon>
        <taxon>Embryophyta</taxon>
        <taxon>Tracheophyta</taxon>
        <taxon>Spermatophyta</taxon>
        <taxon>Magnoliopsida</taxon>
        <taxon>eudicotyledons</taxon>
        <taxon>Gunneridae</taxon>
        <taxon>Pentapetalae</taxon>
        <taxon>rosids</taxon>
        <taxon>fabids</taxon>
        <taxon>Fagales</taxon>
        <taxon>Fagaceae</taxon>
        <taxon>Fagus</taxon>
    </lineage>
</organism>
<keyword evidence="4 13" id="KW-0812">Transmembrane</keyword>
<dbReference type="AlphaFoldDB" id="A0A2N9IW74"/>
<evidence type="ECO:0000256" key="7">
    <source>
        <dbReference type="ARBA" id="ARBA00022777"/>
    </source>
</evidence>
<evidence type="ECO:0000259" key="14">
    <source>
        <dbReference type="PROSITE" id="PS50011"/>
    </source>
</evidence>
<gene>
    <name evidence="15" type="ORF">FSB_LOCUS57024</name>
</gene>